<dbReference type="GO" id="GO:0019276">
    <property type="term" value="P:UDP-N-acetylgalactosamine metabolic process"/>
    <property type="evidence" value="ECO:0007669"/>
    <property type="project" value="TreeGrafter"/>
</dbReference>
<accession>A0A673A9D4</accession>
<dbReference type="Pfam" id="PF00535">
    <property type="entry name" value="Glycos_transf_2"/>
    <property type="match status" value="1"/>
</dbReference>
<dbReference type="FunCoup" id="A0A673A9D4">
    <property type="interactions" value="2"/>
</dbReference>
<dbReference type="InterPro" id="IPR029044">
    <property type="entry name" value="Nucleotide-diphossugar_trans"/>
</dbReference>
<dbReference type="InterPro" id="IPR001173">
    <property type="entry name" value="Glyco_trans_2-like"/>
</dbReference>
<evidence type="ECO:0000259" key="2">
    <source>
        <dbReference type="Pfam" id="PF00535"/>
    </source>
</evidence>
<reference evidence="3" key="2">
    <citation type="submission" date="2025-08" db="UniProtKB">
        <authorList>
            <consortium name="Ensembl"/>
        </authorList>
    </citation>
    <scope>IDENTIFICATION</scope>
</reference>
<dbReference type="PANTHER" id="PTHR15046:SF2">
    <property type="entry name" value="BETA-1,4 N-ACETYLGALACTOSAMINYLTRANSFERASE 2"/>
    <property type="match status" value="1"/>
</dbReference>
<feature type="domain" description="Glycosyltransferase 2-like" evidence="2">
    <location>
        <begin position="206"/>
        <end position="300"/>
    </location>
</feature>
<dbReference type="CDD" id="cd00761">
    <property type="entry name" value="Glyco_tranf_GTA_type"/>
    <property type="match status" value="1"/>
</dbReference>
<keyword evidence="4" id="KW-1185">Reference proteome</keyword>
<protein>
    <recommendedName>
        <fullName evidence="2">Glycosyltransferase 2-like domain-containing protein</fullName>
    </recommendedName>
</protein>
<evidence type="ECO:0000256" key="1">
    <source>
        <dbReference type="SAM" id="MobiDB-lite"/>
    </source>
</evidence>
<dbReference type="Ensembl" id="ENSSORT00005025957.1">
    <property type="protein sequence ID" value="ENSSORP00005025202.1"/>
    <property type="gene ID" value="ENSSORG00005012105.1"/>
</dbReference>
<organism evidence="3 4">
    <name type="scientific">Sphaeramia orbicularis</name>
    <name type="common">orbiculate cardinalfish</name>
    <dbReference type="NCBI Taxonomy" id="375764"/>
    <lineage>
        <taxon>Eukaryota</taxon>
        <taxon>Metazoa</taxon>
        <taxon>Chordata</taxon>
        <taxon>Craniata</taxon>
        <taxon>Vertebrata</taxon>
        <taxon>Euteleostomi</taxon>
        <taxon>Actinopterygii</taxon>
        <taxon>Neopterygii</taxon>
        <taxon>Teleostei</taxon>
        <taxon>Neoteleostei</taxon>
        <taxon>Acanthomorphata</taxon>
        <taxon>Gobiaria</taxon>
        <taxon>Kurtiformes</taxon>
        <taxon>Apogonoidei</taxon>
        <taxon>Apogonidae</taxon>
        <taxon>Apogoninae</taxon>
        <taxon>Sphaeramia</taxon>
    </lineage>
</organism>
<evidence type="ECO:0000313" key="4">
    <source>
        <dbReference type="Proteomes" id="UP000472271"/>
    </source>
</evidence>
<dbReference type="AlphaFoldDB" id="A0A673A9D4"/>
<evidence type="ECO:0000313" key="3">
    <source>
        <dbReference type="Ensembl" id="ENSSORP00005025202.1"/>
    </source>
</evidence>
<dbReference type="SUPFAM" id="SSF53448">
    <property type="entry name" value="Nucleotide-diphospho-sugar transferases"/>
    <property type="match status" value="1"/>
</dbReference>
<dbReference type="Gene3D" id="3.90.550.10">
    <property type="entry name" value="Spore Coat Polysaccharide Biosynthesis Protein SpsA, Chain A"/>
    <property type="match status" value="1"/>
</dbReference>
<sequence>MIPSPNCYPSVFTLVKVTCPPPLGSSTLTVFCGFQTFGAQSHFTPWPLPLTPPPLFCMFTGEITQSCVTVQILMGLNVFVELQFYQPTSSPTVHLHSHYLYSFYRTKSVLTRLLLASPNSPLQYPIQGFTVRPLTSTLIPGMVHSLQLYATKTMSNNLLFLNALLSKVSYKSTDYHVNTGDLGRFTLKGSIVFGFNISSSVTITTKTFLRYDQLRVLVNSIRTFYANIRIIIADDSFEPQKMTGEHILHYIMPPAQGWFAGRNLAVSQVTTKYFLWVDDDFEFTKDTKIEQLVEVMEAVPELDLGGAVQGNQFYFSIIYEKGDEKEGGCLYRKSRGKYHPLPGYPQCTVVSGVVNFFLARTDAVQRVGFDPKLQRVAHSEFFMDGLGSLTVASCNHVSIGHQSKRDQPGAYSRYRHPPNSDQEFKYQHHFFKNNLKSQ</sequence>
<name>A0A673A9D4_9TELE</name>
<dbReference type="Proteomes" id="UP000472271">
    <property type="component" value="Chromosome 8"/>
</dbReference>
<proteinExistence type="predicted"/>
<reference evidence="3" key="1">
    <citation type="submission" date="2019-06" db="EMBL/GenBank/DDBJ databases">
        <authorList>
            <consortium name="Wellcome Sanger Institute Data Sharing"/>
        </authorList>
    </citation>
    <scope>NUCLEOTIDE SEQUENCE [LARGE SCALE GENOMIC DNA]</scope>
</reference>
<dbReference type="GO" id="GO:0006047">
    <property type="term" value="P:UDP-N-acetylglucosamine metabolic process"/>
    <property type="evidence" value="ECO:0007669"/>
    <property type="project" value="TreeGrafter"/>
</dbReference>
<dbReference type="GO" id="GO:0008376">
    <property type="term" value="F:acetylgalactosaminyltransferase activity"/>
    <property type="evidence" value="ECO:0007669"/>
    <property type="project" value="TreeGrafter"/>
</dbReference>
<dbReference type="PANTHER" id="PTHR15046">
    <property type="entry name" value="GLYCO_TRANS_2-LIKE DOMAIN-CONTAINING PROTEIN"/>
    <property type="match status" value="1"/>
</dbReference>
<feature type="region of interest" description="Disordered" evidence="1">
    <location>
        <begin position="400"/>
        <end position="421"/>
    </location>
</feature>
<dbReference type="InParanoid" id="A0A673A9D4"/>
<reference evidence="3" key="3">
    <citation type="submission" date="2025-09" db="UniProtKB">
        <authorList>
            <consortium name="Ensembl"/>
        </authorList>
    </citation>
    <scope>IDENTIFICATION</scope>
</reference>